<organism evidence="2 3">
    <name type="scientific">Marinomonas spartinae</name>
    <dbReference type="NCBI Taxonomy" id="1792290"/>
    <lineage>
        <taxon>Bacteria</taxon>
        <taxon>Pseudomonadati</taxon>
        <taxon>Pseudomonadota</taxon>
        <taxon>Gammaproteobacteria</taxon>
        <taxon>Oceanospirillales</taxon>
        <taxon>Oceanospirillaceae</taxon>
        <taxon>Marinomonas</taxon>
    </lineage>
</organism>
<reference evidence="2 3" key="1">
    <citation type="submission" date="2016-06" db="EMBL/GenBank/DDBJ databases">
        <authorList>
            <person name="Kjaerup R.B."/>
            <person name="Dalgaard T.S."/>
            <person name="Juul-Madsen H.R."/>
        </authorList>
    </citation>
    <scope>NUCLEOTIDE SEQUENCE [LARGE SCALE GENOMIC DNA]</scope>
    <source>
        <strain evidence="2 3">CECT 8886</strain>
    </source>
</reference>
<feature type="transmembrane region" description="Helical" evidence="1">
    <location>
        <begin position="80"/>
        <end position="97"/>
    </location>
</feature>
<feature type="transmembrane region" description="Helical" evidence="1">
    <location>
        <begin position="117"/>
        <end position="134"/>
    </location>
</feature>
<proteinExistence type="predicted"/>
<evidence type="ECO:0008006" key="4">
    <source>
        <dbReference type="Google" id="ProtNLM"/>
    </source>
</evidence>
<evidence type="ECO:0000313" key="2">
    <source>
        <dbReference type="EMBL" id="SBS34115.1"/>
    </source>
</evidence>
<evidence type="ECO:0000256" key="1">
    <source>
        <dbReference type="SAM" id="Phobius"/>
    </source>
</evidence>
<sequence length="140" mass="14842">MMIFITLLCGILFGVGLALSQMTNPAVVLGFLDILGNWNPSLIFVMGSAIVVGVISYAIKNGLQAPWLAKNWSVPTHSHIDAKLVIGSTLFGIGWGLSGYCPGPGLTALVNNPQEGFYFIGAVIVGSGIFYIQNKRLSKA</sequence>
<dbReference type="InterPro" id="IPR046513">
    <property type="entry name" value="DUF6691"/>
</dbReference>
<dbReference type="RefSeq" id="WP_067017757.1">
    <property type="nucleotide sequence ID" value="NZ_FLOB01000007.1"/>
</dbReference>
<dbReference type="Pfam" id="PF20398">
    <property type="entry name" value="DUF6691"/>
    <property type="match status" value="1"/>
</dbReference>
<evidence type="ECO:0000313" key="3">
    <source>
        <dbReference type="Proteomes" id="UP000092544"/>
    </source>
</evidence>
<keyword evidence="1" id="KW-0812">Transmembrane</keyword>
<gene>
    <name evidence="2" type="ORF">MSP8886_02965</name>
</gene>
<accession>A0A1A8TMI7</accession>
<dbReference type="EMBL" id="FLOB01000007">
    <property type="protein sequence ID" value="SBS34115.1"/>
    <property type="molecule type" value="Genomic_DNA"/>
</dbReference>
<dbReference type="AlphaFoldDB" id="A0A1A8TMI7"/>
<keyword evidence="1" id="KW-1133">Transmembrane helix</keyword>
<feature type="transmembrane region" description="Helical" evidence="1">
    <location>
        <begin position="42"/>
        <end position="59"/>
    </location>
</feature>
<keyword evidence="3" id="KW-1185">Reference proteome</keyword>
<name>A0A1A8TMI7_9GAMM</name>
<dbReference type="STRING" id="1792290.MSP8886_02965"/>
<dbReference type="OrthoDB" id="9790409at2"/>
<dbReference type="Proteomes" id="UP000092544">
    <property type="component" value="Unassembled WGS sequence"/>
</dbReference>
<keyword evidence="1" id="KW-0472">Membrane</keyword>
<protein>
    <recommendedName>
        <fullName evidence="4">YeeE/YedE family protein</fullName>
    </recommendedName>
</protein>